<accession>R7YHP9</accession>
<protein>
    <submittedName>
        <fullName evidence="1">Uncharacterized protein</fullName>
    </submittedName>
</protein>
<dbReference type="EMBL" id="JH767555">
    <property type="protein sequence ID" value="EON61418.1"/>
    <property type="molecule type" value="Genomic_DNA"/>
</dbReference>
<dbReference type="eggNOG" id="ENOG502QSW8">
    <property type="taxonomic scope" value="Eukaryota"/>
</dbReference>
<dbReference type="GeneID" id="19897944"/>
<dbReference type="SUPFAM" id="SSF53474">
    <property type="entry name" value="alpha/beta-Hydrolases"/>
    <property type="match status" value="1"/>
</dbReference>
<dbReference type="RefSeq" id="XP_007776735.1">
    <property type="nucleotide sequence ID" value="XM_007778545.1"/>
</dbReference>
<dbReference type="OrthoDB" id="4605274at2759"/>
<dbReference type="InterPro" id="IPR053228">
    <property type="entry name" value="Stereospecific_Lipase"/>
</dbReference>
<dbReference type="PANTHER" id="PTHR37574">
    <property type="entry name" value="LIPASE B"/>
    <property type="match status" value="1"/>
</dbReference>
<reference evidence="2" key="1">
    <citation type="submission" date="2012-06" db="EMBL/GenBank/DDBJ databases">
        <title>The genome sequence of Coniosporium apollinis CBS 100218.</title>
        <authorList>
            <consortium name="The Broad Institute Genome Sequencing Platform"/>
            <person name="Cuomo C."/>
            <person name="Gorbushina A."/>
            <person name="Noack S."/>
            <person name="Walker B."/>
            <person name="Young S.K."/>
            <person name="Zeng Q."/>
            <person name="Gargeya S."/>
            <person name="Fitzgerald M."/>
            <person name="Haas B."/>
            <person name="Abouelleil A."/>
            <person name="Alvarado L."/>
            <person name="Arachchi H.M."/>
            <person name="Berlin A.M."/>
            <person name="Chapman S.B."/>
            <person name="Goldberg J."/>
            <person name="Griggs A."/>
            <person name="Gujja S."/>
            <person name="Hansen M."/>
            <person name="Howarth C."/>
            <person name="Imamovic A."/>
            <person name="Larimer J."/>
            <person name="McCowan C."/>
            <person name="Montmayeur A."/>
            <person name="Murphy C."/>
            <person name="Neiman D."/>
            <person name="Pearson M."/>
            <person name="Priest M."/>
            <person name="Roberts A."/>
            <person name="Saif S."/>
            <person name="Shea T."/>
            <person name="Sisk P."/>
            <person name="Sykes S."/>
            <person name="Wortman J."/>
            <person name="Nusbaum C."/>
            <person name="Birren B."/>
        </authorList>
    </citation>
    <scope>NUCLEOTIDE SEQUENCE [LARGE SCALE GENOMIC DNA]</scope>
    <source>
        <strain evidence="2">CBS 100218</strain>
    </source>
</reference>
<sequence>MQEYVAYAINYVFGITNRDLSVIAWSQGNLDTQWALKHWPSTCDVVSDFISISADFHGSRFLTAQCSRFPILPCPPSIIQQGYDANFITTLRSDGGDSAYVPTTSIYSAADEFIQPQSGPGASAFINDACGIGATNNELQVICNGRPAGSFVTHEGVLYNPVAFALAVDALINGGPGSTSQIDLTTLCGQVATEGLSLTD</sequence>
<keyword evidence="2" id="KW-1185">Reference proteome</keyword>
<dbReference type="PANTHER" id="PTHR37574:SF1">
    <property type="entry name" value="LIPASE B"/>
    <property type="match status" value="1"/>
</dbReference>
<organism evidence="1 2">
    <name type="scientific">Coniosporium apollinis (strain CBS 100218)</name>
    <name type="common">Rock-inhabiting black yeast</name>
    <dbReference type="NCBI Taxonomy" id="1168221"/>
    <lineage>
        <taxon>Eukaryota</taxon>
        <taxon>Fungi</taxon>
        <taxon>Dikarya</taxon>
        <taxon>Ascomycota</taxon>
        <taxon>Pezizomycotina</taxon>
        <taxon>Dothideomycetes</taxon>
        <taxon>Dothideomycetes incertae sedis</taxon>
        <taxon>Coniosporium</taxon>
    </lineage>
</organism>
<dbReference type="AlphaFoldDB" id="R7YHP9"/>
<evidence type="ECO:0000313" key="1">
    <source>
        <dbReference type="EMBL" id="EON61418.1"/>
    </source>
</evidence>
<dbReference type="HOGENOM" id="CLU_1372194_0_0_1"/>
<dbReference type="Gene3D" id="3.40.50.1820">
    <property type="entry name" value="alpha/beta hydrolase"/>
    <property type="match status" value="1"/>
</dbReference>
<proteinExistence type="predicted"/>
<name>R7YHP9_CONA1</name>
<evidence type="ECO:0000313" key="2">
    <source>
        <dbReference type="Proteomes" id="UP000016924"/>
    </source>
</evidence>
<dbReference type="STRING" id="1168221.R7YHP9"/>
<gene>
    <name evidence="1" type="ORF">W97_00633</name>
</gene>
<dbReference type="Proteomes" id="UP000016924">
    <property type="component" value="Unassembled WGS sequence"/>
</dbReference>
<dbReference type="InterPro" id="IPR029058">
    <property type="entry name" value="AB_hydrolase_fold"/>
</dbReference>
<dbReference type="OMA" id="INDACGI"/>